<keyword evidence="2" id="KW-1185">Reference proteome</keyword>
<name>W7BX11_9LIST</name>
<dbReference type="SUPFAM" id="SSF54506">
    <property type="entry name" value="Diaminopimelate epimerase-like"/>
    <property type="match status" value="1"/>
</dbReference>
<dbReference type="Gene3D" id="3.10.310.10">
    <property type="entry name" value="Diaminopimelate Epimerase, Chain A, domain 1"/>
    <property type="match status" value="1"/>
</dbReference>
<dbReference type="PATRIC" id="fig|1265820.5.peg.2568"/>
<dbReference type="GO" id="GO:0003824">
    <property type="term" value="F:catalytic activity"/>
    <property type="evidence" value="ECO:0007669"/>
    <property type="project" value="InterPro"/>
</dbReference>
<evidence type="ECO:0000313" key="1">
    <source>
        <dbReference type="EMBL" id="EUJ27891.1"/>
    </source>
</evidence>
<dbReference type="Proteomes" id="UP000019254">
    <property type="component" value="Unassembled WGS sequence"/>
</dbReference>
<proteinExistence type="predicted"/>
<evidence type="ECO:0000313" key="2">
    <source>
        <dbReference type="Proteomes" id="UP000019254"/>
    </source>
</evidence>
<gene>
    <name evidence="1" type="ORF">PCORN_12987</name>
</gene>
<dbReference type="EMBL" id="AODE01000025">
    <property type="protein sequence ID" value="EUJ27891.1"/>
    <property type="molecule type" value="Genomic_DNA"/>
</dbReference>
<dbReference type="STRING" id="1265820.PCORN_12987"/>
<protein>
    <submittedName>
        <fullName evidence="1">Phenazine biosynthesis protein PhzF</fullName>
    </submittedName>
</protein>
<dbReference type="InterPro" id="IPR003719">
    <property type="entry name" value="Phenazine_PhzF-like"/>
</dbReference>
<sequence>MKLYHYDAFSDVREKGNLAGVVLDFCGHGTLAAIHALIEHLFLTEKEEIRVETKVGISDVKVKYSGDG</sequence>
<organism evidence="1 2">
    <name type="scientific">Listeria cornellensis FSL F6-0969</name>
    <dbReference type="NCBI Taxonomy" id="1265820"/>
    <lineage>
        <taxon>Bacteria</taxon>
        <taxon>Bacillati</taxon>
        <taxon>Bacillota</taxon>
        <taxon>Bacilli</taxon>
        <taxon>Bacillales</taxon>
        <taxon>Listeriaceae</taxon>
        <taxon>Listeria</taxon>
    </lineage>
</organism>
<accession>W7BX11</accession>
<comment type="caution">
    <text evidence="1">The sequence shown here is derived from an EMBL/GenBank/DDBJ whole genome shotgun (WGS) entry which is preliminary data.</text>
</comment>
<dbReference type="AlphaFoldDB" id="W7BX11"/>
<dbReference type="Pfam" id="PF02567">
    <property type="entry name" value="PhzC-PhzF"/>
    <property type="match status" value="1"/>
</dbReference>
<dbReference type="RefSeq" id="WP_036080518.1">
    <property type="nucleotide sequence ID" value="NZ_AODE01000025.1"/>
</dbReference>
<reference evidence="1 2" key="1">
    <citation type="journal article" date="2014" name="Int. J. Syst. Evol. Microbiol.">
        <title>Listeria floridensis sp. nov., Listeria aquatica sp. nov., Listeria cornellensis sp. nov., Listeria riparia sp. nov. and Listeria grandensis sp. nov., from agricultural and natural environments.</title>
        <authorList>
            <person name="den Bakker H.C."/>
            <person name="Warchocki S."/>
            <person name="Wright E.M."/>
            <person name="Allred A.F."/>
            <person name="Ahlstrom C."/>
            <person name="Manuel C.S."/>
            <person name="Stasiewicz M.J."/>
            <person name="Burrell A."/>
            <person name="Roof S."/>
            <person name="Strawn L."/>
            <person name="Fortes E.D."/>
            <person name="Nightingale K.K."/>
            <person name="Kephart D."/>
            <person name="Wiedmann M."/>
        </authorList>
    </citation>
    <scope>NUCLEOTIDE SEQUENCE [LARGE SCALE GENOMIC DNA]</scope>
    <source>
        <strain evidence="2">FSL F6-969</strain>
    </source>
</reference>